<evidence type="ECO:0000256" key="4">
    <source>
        <dbReference type="SAM" id="MobiDB-lite"/>
    </source>
</evidence>
<dbReference type="InterPro" id="IPR003594">
    <property type="entry name" value="HATPase_dom"/>
</dbReference>
<evidence type="ECO:0000313" key="7">
    <source>
        <dbReference type="Proteomes" id="UP000272706"/>
    </source>
</evidence>
<dbReference type="SUPFAM" id="SSF47384">
    <property type="entry name" value="Homodimeric domain of signal transducing histidine kinase"/>
    <property type="match status" value="1"/>
</dbReference>
<evidence type="ECO:0000256" key="3">
    <source>
        <dbReference type="ARBA" id="ARBA00022553"/>
    </source>
</evidence>
<dbReference type="InterPro" id="IPR005467">
    <property type="entry name" value="His_kinase_dom"/>
</dbReference>
<dbReference type="GO" id="GO:0000155">
    <property type="term" value="F:phosphorelay sensor kinase activity"/>
    <property type="evidence" value="ECO:0007669"/>
    <property type="project" value="InterPro"/>
</dbReference>
<dbReference type="PRINTS" id="PR00344">
    <property type="entry name" value="BCTRLSENSOR"/>
</dbReference>
<dbReference type="OrthoDB" id="9805722at2"/>
<evidence type="ECO:0000313" key="6">
    <source>
        <dbReference type="EMBL" id="RJT27779.1"/>
    </source>
</evidence>
<gene>
    <name evidence="6" type="ORF">D3227_35720</name>
</gene>
<evidence type="ECO:0000256" key="2">
    <source>
        <dbReference type="ARBA" id="ARBA00012438"/>
    </source>
</evidence>
<dbReference type="InterPro" id="IPR004358">
    <property type="entry name" value="Sig_transdc_His_kin-like_C"/>
</dbReference>
<keyword evidence="6" id="KW-0418">Kinase</keyword>
<comment type="caution">
    <text evidence="6">The sequence shown here is derived from an EMBL/GenBank/DDBJ whole genome shotgun (WGS) entry which is preliminary data.</text>
</comment>
<dbReference type="SMART" id="SM00388">
    <property type="entry name" value="HisKA"/>
    <property type="match status" value="1"/>
</dbReference>
<feature type="domain" description="Histidine kinase" evidence="5">
    <location>
        <begin position="52"/>
        <end position="271"/>
    </location>
</feature>
<protein>
    <recommendedName>
        <fullName evidence="2">histidine kinase</fullName>
        <ecNumber evidence="2">2.7.13.3</ecNumber>
    </recommendedName>
</protein>
<dbReference type="InterPro" id="IPR036097">
    <property type="entry name" value="HisK_dim/P_sf"/>
</dbReference>
<evidence type="ECO:0000256" key="1">
    <source>
        <dbReference type="ARBA" id="ARBA00000085"/>
    </source>
</evidence>
<dbReference type="PANTHER" id="PTHR43065">
    <property type="entry name" value="SENSOR HISTIDINE KINASE"/>
    <property type="match status" value="1"/>
</dbReference>
<dbReference type="Gene3D" id="3.30.565.10">
    <property type="entry name" value="Histidine kinase-like ATPase, C-terminal domain"/>
    <property type="match status" value="1"/>
</dbReference>
<name>A0A3A5K5B7_9HYPH</name>
<keyword evidence="7" id="KW-1185">Reference proteome</keyword>
<dbReference type="InterPro" id="IPR036890">
    <property type="entry name" value="HATPase_C_sf"/>
</dbReference>
<dbReference type="EC" id="2.7.13.3" evidence="2"/>
<dbReference type="PANTHER" id="PTHR43065:SF49">
    <property type="entry name" value="HISTIDINE KINASE"/>
    <property type="match status" value="1"/>
</dbReference>
<sequence length="274" mass="29630">MTDRAFPYDIQSPAKRDERCQVSDKPLDAGTAAQQHERATYRLAALGEMTGGIAHDFRNLLAVIETGLRSAAKSADEPESVRAYIAAAREGIDRGIDLTSQLLAFAKHQELDIHAGNLNEFLKSFEPFLRYGAGPDVRVKLELGSDIPDCLIDPALFDAAVLNLVMNARDAMSSGGEIHVTTERLVQTAPTPDPPGPGTYACVRVNDHGCGMAPEVLRRVFDPFFTTKGEKGTGIGMLQVQALAQAVNGRIRIRSERGIGTTVDLLFPSIQADN</sequence>
<evidence type="ECO:0000259" key="5">
    <source>
        <dbReference type="PROSITE" id="PS50109"/>
    </source>
</evidence>
<dbReference type="RefSeq" id="WP_120018813.1">
    <property type="nucleotide sequence ID" value="NZ_QZWZ01000059.1"/>
</dbReference>
<dbReference type="AlphaFoldDB" id="A0A3A5K5B7"/>
<feature type="region of interest" description="Disordered" evidence="4">
    <location>
        <begin position="1"/>
        <end position="22"/>
    </location>
</feature>
<keyword evidence="3" id="KW-0597">Phosphoprotein</keyword>
<keyword evidence="6" id="KW-0808">Transferase</keyword>
<dbReference type="Pfam" id="PF00512">
    <property type="entry name" value="HisKA"/>
    <property type="match status" value="1"/>
</dbReference>
<dbReference type="Pfam" id="PF02518">
    <property type="entry name" value="HATPase_c"/>
    <property type="match status" value="1"/>
</dbReference>
<dbReference type="Proteomes" id="UP000272706">
    <property type="component" value="Unassembled WGS sequence"/>
</dbReference>
<dbReference type="Gene3D" id="1.10.287.130">
    <property type="match status" value="1"/>
</dbReference>
<dbReference type="SMART" id="SM00387">
    <property type="entry name" value="HATPase_c"/>
    <property type="match status" value="1"/>
</dbReference>
<dbReference type="SUPFAM" id="SSF55874">
    <property type="entry name" value="ATPase domain of HSP90 chaperone/DNA topoisomerase II/histidine kinase"/>
    <property type="match status" value="1"/>
</dbReference>
<accession>A0A3A5K5B7</accession>
<dbReference type="EMBL" id="QZWZ01000059">
    <property type="protein sequence ID" value="RJT27779.1"/>
    <property type="molecule type" value="Genomic_DNA"/>
</dbReference>
<organism evidence="6 7">
    <name type="scientific">Mesorhizobium waimense</name>
    <dbReference type="NCBI Taxonomy" id="1300307"/>
    <lineage>
        <taxon>Bacteria</taxon>
        <taxon>Pseudomonadati</taxon>
        <taxon>Pseudomonadota</taxon>
        <taxon>Alphaproteobacteria</taxon>
        <taxon>Hyphomicrobiales</taxon>
        <taxon>Phyllobacteriaceae</taxon>
        <taxon>Mesorhizobium</taxon>
    </lineage>
</organism>
<dbReference type="PROSITE" id="PS50109">
    <property type="entry name" value="HIS_KIN"/>
    <property type="match status" value="1"/>
</dbReference>
<dbReference type="CDD" id="cd00082">
    <property type="entry name" value="HisKA"/>
    <property type="match status" value="1"/>
</dbReference>
<proteinExistence type="predicted"/>
<comment type="catalytic activity">
    <reaction evidence="1">
        <text>ATP + protein L-histidine = ADP + protein N-phospho-L-histidine.</text>
        <dbReference type="EC" id="2.7.13.3"/>
    </reaction>
</comment>
<reference evidence="6 7" key="1">
    <citation type="submission" date="2018-09" db="EMBL/GenBank/DDBJ databases">
        <title>Mesorhizobium carmichaelinearum sp. nov. isolated from Carmichaelinea spp. root nodules in New Zealand.</title>
        <authorList>
            <person name="De Meyer S.E."/>
        </authorList>
    </citation>
    <scope>NUCLEOTIDE SEQUENCE [LARGE SCALE GENOMIC DNA]</scope>
    <source>
        <strain evidence="6 7">ICMP19557</strain>
    </source>
</reference>
<dbReference type="InterPro" id="IPR003661">
    <property type="entry name" value="HisK_dim/P_dom"/>
</dbReference>